<gene>
    <name evidence="2" type="ORF">GCM10023208_12860</name>
</gene>
<evidence type="ECO:0008006" key="4">
    <source>
        <dbReference type="Google" id="ProtNLM"/>
    </source>
</evidence>
<keyword evidence="1" id="KW-0732">Signal</keyword>
<comment type="caution">
    <text evidence="2">The sequence shown here is derived from an EMBL/GenBank/DDBJ whole genome shotgun (WGS) entry which is preliminary data.</text>
</comment>
<sequence>MKLAHVLTLPLATLALAACNNSDDAAPAEEVAAPEPELTPAPVATAAEDGTALMAGTWNVRETPEGGSAVFGEEGAAPALSFNCDAMSGTVTLDVASSSQTPEAWRVDAGGEAARLDMAPVEGGLSAEIEPGLAIFHAFSTTGQVVSLTNATGEKMQFPTHPGISRVLDACS</sequence>
<dbReference type="Proteomes" id="UP001500518">
    <property type="component" value="Unassembled WGS sequence"/>
</dbReference>
<evidence type="ECO:0000313" key="2">
    <source>
        <dbReference type="EMBL" id="GAA5052220.1"/>
    </source>
</evidence>
<proteinExistence type="predicted"/>
<evidence type="ECO:0000256" key="1">
    <source>
        <dbReference type="SAM" id="SignalP"/>
    </source>
</evidence>
<feature type="chain" id="PRO_5047084609" description="Alkaline proteinase inhibitor/ Outer membrane lipoprotein Omp19 domain-containing protein" evidence="1">
    <location>
        <begin position="18"/>
        <end position="172"/>
    </location>
</feature>
<reference evidence="3" key="1">
    <citation type="journal article" date="2019" name="Int. J. Syst. Evol. Microbiol.">
        <title>The Global Catalogue of Microorganisms (GCM) 10K type strain sequencing project: providing services to taxonomists for standard genome sequencing and annotation.</title>
        <authorList>
            <consortium name="The Broad Institute Genomics Platform"/>
            <consortium name="The Broad Institute Genome Sequencing Center for Infectious Disease"/>
            <person name="Wu L."/>
            <person name="Ma J."/>
        </authorList>
    </citation>
    <scope>NUCLEOTIDE SEQUENCE [LARGE SCALE GENOMIC DNA]</scope>
    <source>
        <strain evidence="3">JCM 18014</strain>
    </source>
</reference>
<dbReference type="PROSITE" id="PS51257">
    <property type="entry name" value="PROKAR_LIPOPROTEIN"/>
    <property type="match status" value="1"/>
</dbReference>
<accession>A0ABP9K8Q1</accession>
<protein>
    <recommendedName>
        <fullName evidence="4">Alkaline proteinase inhibitor/ Outer membrane lipoprotein Omp19 domain-containing protein</fullName>
    </recommendedName>
</protein>
<feature type="signal peptide" evidence="1">
    <location>
        <begin position="1"/>
        <end position="17"/>
    </location>
</feature>
<dbReference type="EMBL" id="BAABHV010000009">
    <property type="protein sequence ID" value="GAA5052220.1"/>
    <property type="molecule type" value="Genomic_DNA"/>
</dbReference>
<evidence type="ECO:0000313" key="3">
    <source>
        <dbReference type="Proteomes" id="UP001500518"/>
    </source>
</evidence>
<organism evidence="2 3">
    <name type="scientific">Erythrobacter westpacificensis</name>
    <dbReference type="NCBI Taxonomy" id="1055231"/>
    <lineage>
        <taxon>Bacteria</taxon>
        <taxon>Pseudomonadati</taxon>
        <taxon>Pseudomonadota</taxon>
        <taxon>Alphaproteobacteria</taxon>
        <taxon>Sphingomonadales</taxon>
        <taxon>Erythrobacteraceae</taxon>
        <taxon>Erythrobacter/Porphyrobacter group</taxon>
        <taxon>Erythrobacter</taxon>
    </lineage>
</organism>
<keyword evidence="3" id="KW-1185">Reference proteome</keyword>
<name>A0ABP9K8Q1_9SPHN</name>